<evidence type="ECO:0000313" key="3">
    <source>
        <dbReference type="Proteomes" id="UP000277283"/>
    </source>
</evidence>
<dbReference type="EMBL" id="JX515788">
    <property type="protein sequence ID" value="AFX59399.1"/>
    <property type="molecule type" value="Genomic_DNA"/>
</dbReference>
<organism evidence="1 3">
    <name type="scientific">White spot syndrome virus</name>
    <dbReference type="NCBI Taxonomy" id="342409"/>
    <lineage>
        <taxon>Viruses</taxon>
        <taxon>Viruses incertae sedis</taxon>
        <taxon>Naldaviricetes</taxon>
        <taxon>Nimaviridae</taxon>
        <taxon>Whispovirus</taxon>
    </lineage>
</organism>
<protein>
    <submittedName>
        <fullName evidence="2">ORF97</fullName>
    </submittedName>
    <submittedName>
        <fullName evidence="1">Wsv022</fullName>
    </submittedName>
</protein>
<sequence length="61" mass="6663">MFFWSKFSSPITDATISFSRSQQAKVGPASLVSTHGVLQSFCSIVHINICHKIGMGQVHVL</sequence>
<reference evidence="2" key="3">
    <citation type="journal article" date="2018" name="Aquaculture">
        <title>Complete genome sequence of a white spot syndrome virus associated with a disease incursion in Australia.</title>
        <authorList>
            <person name="Oakey J."/>
            <person name="Smith C.S."/>
        </authorList>
    </citation>
    <scope>NUCLEOTIDE SEQUENCE [LARGE SCALE GENOMIC DNA]</scope>
    <source>
        <strain evidence="2">WSSV-AU</strain>
    </source>
</reference>
<accession>K7WW72</accession>
<name>K7WW72_9VIRU</name>
<reference evidence="3" key="2">
    <citation type="submission" date="2012-08" db="EMBL/GenBank/DDBJ databases">
        <authorList>
            <person name="Choi T.-J."/>
        </authorList>
    </citation>
    <scope>NUCLEOTIDE SEQUENCE [LARGE SCALE GENOMIC DNA]</scope>
    <source>
        <strain evidence="3">K-LV1</strain>
    </source>
</reference>
<evidence type="ECO:0000313" key="2">
    <source>
        <dbReference type="EMBL" id="ATU84183.1"/>
    </source>
</evidence>
<gene>
    <name evidence="1" type="ORF">wssv_00220</name>
</gene>
<dbReference type="Proteomes" id="UP000277283">
    <property type="component" value="Segment"/>
</dbReference>
<evidence type="ECO:0000313" key="1">
    <source>
        <dbReference type="EMBL" id="AFX59399.1"/>
    </source>
</evidence>
<proteinExistence type="predicted"/>
<reference evidence="1" key="1">
    <citation type="submission" date="2012-08" db="EMBL/GenBank/DDBJ databases">
        <title>Cassytha pubescens and C. glabella (Lauraceae) are not disjunctly distributed between Australia and the Ryukyu Archipelago of Japan - evidence from morphological and molecular data.</title>
        <authorList>
            <person name="Kokubugata G."/>
            <person name="Nakamura K."/>
            <person name="Forster P.I."/>
            <person name="Wilson G.W."/>
            <person name="Holland A.E."/>
            <person name="Hirayama Y."/>
            <person name="Yokota M."/>
        </authorList>
    </citation>
    <scope>NUCLEOTIDE SEQUENCE</scope>
    <source>
        <strain evidence="1">K-LV1</strain>
    </source>
</reference>
<dbReference type="Proteomes" id="UP000267516">
    <property type="component" value="Segment"/>
</dbReference>
<dbReference type="EMBL" id="MF768985">
    <property type="protein sequence ID" value="ATU84183.1"/>
    <property type="molecule type" value="Genomic_DNA"/>
</dbReference>